<dbReference type="OrthoDB" id="9806844at2"/>
<dbReference type="STRING" id="523791.Kkor_2144"/>
<reference evidence="3 4" key="1">
    <citation type="journal article" date="2009" name="Stand. Genomic Sci.">
        <title>Complete genome sequence of Kangiella koreensis type strain (SW-125).</title>
        <authorList>
            <person name="Han C."/>
            <person name="Sikorski J."/>
            <person name="Lapidus A."/>
            <person name="Nolan M."/>
            <person name="Glavina Del Rio T."/>
            <person name="Tice H."/>
            <person name="Cheng J.F."/>
            <person name="Lucas S."/>
            <person name="Chen F."/>
            <person name="Copeland A."/>
            <person name="Ivanova N."/>
            <person name="Mavromatis K."/>
            <person name="Ovchinnikova G."/>
            <person name="Pati A."/>
            <person name="Bruce D."/>
            <person name="Goodwin L."/>
            <person name="Pitluck S."/>
            <person name="Chen A."/>
            <person name="Palaniappan K."/>
            <person name="Land M."/>
            <person name="Hauser L."/>
            <person name="Chang Y.J."/>
            <person name="Jeffries C.D."/>
            <person name="Chain P."/>
            <person name="Saunders E."/>
            <person name="Brettin T."/>
            <person name="Goker M."/>
            <person name="Tindall B.J."/>
            <person name="Bristow J."/>
            <person name="Eisen J.A."/>
            <person name="Markowitz V."/>
            <person name="Hugenholtz P."/>
            <person name="Kyrpides N.C."/>
            <person name="Klenk H.P."/>
            <person name="Detter J.C."/>
        </authorList>
    </citation>
    <scope>NUCLEOTIDE SEQUENCE [LARGE SCALE GENOMIC DNA]</scope>
    <source>
        <strain evidence="4">DSM 16069 / KCTC 12182 / SW-125</strain>
    </source>
</reference>
<name>C7R7M1_KANKD</name>
<dbReference type="AlphaFoldDB" id="C7R7M1"/>
<dbReference type="RefSeq" id="WP_015781159.1">
    <property type="nucleotide sequence ID" value="NC_013166.1"/>
</dbReference>
<dbReference type="InParanoid" id="C7R7M1"/>
<dbReference type="InterPro" id="IPR019401">
    <property type="entry name" value="Znf_CHCC"/>
</dbReference>
<feature type="domain" description="Zinc finger CHCC-type" evidence="2">
    <location>
        <begin position="37"/>
        <end position="72"/>
    </location>
</feature>
<dbReference type="Gene3D" id="2.60.260.40">
    <property type="entry name" value="q5lls5 like domains"/>
    <property type="match status" value="1"/>
</dbReference>
<dbReference type="eggNOG" id="COG4391">
    <property type="taxonomic scope" value="Bacteria"/>
</dbReference>
<gene>
    <name evidence="3" type="ordered locus">Kkor_2144</name>
</gene>
<dbReference type="Proteomes" id="UP000001231">
    <property type="component" value="Chromosome"/>
</dbReference>
<evidence type="ECO:0000313" key="3">
    <source>
        <dbReference type="EMBL" id="ACV27554.1"/>
    </source>
</evidence>
<organism evidence="3 4">
    <name type="scientific">Kangiella koreensis (strain DSM 16069 / JCM 12317 / KCTC 12182 / SW-125)</name>
    <dbReference type="NCBI Taxonomy" id="523791"/>
    <lineage>
        <taxon>Bacteria</taxon>
        <taxon>Pseudomonadati</taxon>
        <taxon>Pseudomonadota</taxon>
        <taxon>Gammaproteobacteria</taxon>
        <taxon>Kangiellales</taxon>
        <taxon>Kangiellaceae</taxon>
        <taxon>Kangiella</taxon>
    </lineage>
</organism>
<evidence type="ECO:0000313" key="4">
    <source>
        <dbReference type="Proteomes" id="UP000001231"/>
    </source>
</evidence>
<dbReference type="HOGENOM" id="CLU_083053_4_1_6"/>
<feature type="region of interest" description="Disordered" evidence="1">
    <location>
        <begin position="1"/>
        <end position="21"/>
    </location>
</feature>
<accession>C7R7M1</accession>
<feature type="compositionally biased region" description="Polar residues" evidence="1">
    <location>
        <begin position="1"/>
        <end position="17"/>
    </location>
</feature>
<dbReference type="KEGG" id="kko:Kkor_2144"/>
<sequence length="77" mass="8566">MSKQVAKQATEKQTVNNDVAEPEQAAVFTVSASDMPVSCPMPEQTLWNQHPRVFMAFDEEGRASCPYCGNRFQLAKS</sequence>
<protein>
    <recommendedName>
        <fullName evidence="2">Zinc finger CHCC-type domain-containing protein</fullName>
    </recommendedName>
</protein>
<dbReference type="Pfam" id="PF10276">
    <property type="entry name" value="zf-CHCC"/>
    <property type="match status" value="1"/>
</dbReference>
<dbReference type="EMBL" id="CP001707">
    <property type="protein sequence ID" value="ACV27554.1"/>
    <property type="molecule type" value="Genomic_DNA"/>
</dbReference>
<evidence type="ECO:0000259" key="2">
    <source>
        <dbReference type="Pfam" id="PF10276"/>
    </source>
</evidence>
<proteinExistence type="predicted"/>
<evidence type="ECO:0000256" key="1">
    <source>
        <dbReference type="SAM" id="MobiDB-lite"/>
    </source>
</evidence>
<keyword evidence="4" id="KW-1185">Reference proteome</keyword>